<gene>
    <name evidence="6" type="ORF">MELIAE_LOCUS8549</name>
</gene>
<evidence type="ECO:0000313" key="7">
    <source>
        <dbReference type="Proteomes" id="UP001154078"/>
    </source>
</evidence>
<evidence type="ECO:0000256" key="2">
    <source>
        <dbReference type="ARBA" id="ARBA00022900"/>
    </source>
</evidence>
<dbReference type="Gene3D" id="2.30.39.10">
    <property type="entry name" value="Alpha-1-antitrypsin, domain 1"/>
    <property type="match status" value="1"/>
</dbReference>
<keyword evidence="1" id="KW-0646">Protease inhibitor</keyword>
<evidence type="ECO:0000256" key="3">
    <source>
        <dbReference type="SAM" id="MobiDB-lite"/>
    </source>
</evidence>
<dbReference type="PROSITE" id="PS00284">
    <property type="entry name" value="SERPIN"/>
    <property type="match status" value="1"/>
</dbReference>
<dbReference type="InterPro" id="IPR042178">
    <property type="entry name" value="Serpin_sf_1"/>
</dbReference>
<accession>A0A9P0B8P3</accession>
<dbReference type="PANTHER" id="PTHR11461">
    <property type="entry name" value="SERINE PROTEASE INHIBITOR, SERPIN"/>
    <property type="match status" value="1"/>
</dbReference>
<proteinExistence type="predicted"/>
<keyword evidence="7" id="KW-1185">Reference proteome</keyword>
<protein>
    <recommendedName>
        <fullName evidence="5">Serpin domain-containing protein</fullName>
    </recommendedName>
</protein>
<feature type="region of interest" description="Disordered" evidence="3">
    <location>
        <begin position="308"/>
        <end position="368"/>
    </location>
</feature>
<dbReference type="InterPro" id="IPR042185">
    <property type="entry name" value="Serpin_sf_2"/>
</dbReference>
<dbReference type="SUPFAM" id="SSF56574">
    <property type="entry name" value="Serpins"/>
    <property type="match status" value="2"/>
</dbReference>
<dbReference type="Gene3D" id="3.30.497.10">
    <property type="entry name" value="Antithrombin, subunit I, domain 2"/>
    <property type="match status" value="2"/>
</dbReference>
<feature type="compositionally biased region" description="Basic and acidic residues" evidence="3">
    <location>
        <begin position="336"/>
        <end position="348"/>
    </location>
</feature>
<dbReference type="GO" id="GO:0005615">
    <property type="term" value="C:extracellular space"/>
    <property type="evidence" value="ECO:0007669"/>
    <property type="project" value="InterPro"/>
</dbReference>
<evidence type="ECO:0000313" key="6">
    <source>
        <dbReference type="EMBL" id="CAH0557964.1"/>
    </source>
</evidence>
<reference evidence="6" key="1">
    <citation type="submission" date="2021-12" db="EMBL/GenBank/DDBJ databases">
        <authorList>
            <person name="King R."/>
        </authorList>
    </citation>
    <scope>NUCLEOTIDE SEQUENCE</scope>
</reference>
<evidence type="ECO:0000259" key="5">
    <source>
        <dbReference type="Pfam" id="PF00079"/>
    </source>
</evidence>
<feature type="chain" id="PRO_5040512552" description="Serpin domain-containing protein" evidence="4">
    <location>
        <begin position="23"/>
        <end position="712"/>
    </location>
</feature>
<feature type="domain" description="Serpin" evidence="5">
    <location>
        <begin position="523"/>
        <end position="706"/>
    </location>
</feature>
<dbReference type="AlphaFoldDB" id="A0A9P0B8P3"/>
<sequence length="712" mass="80000">MFLKGIFLAVVLVAASSSGSKSAWNPVYVPEPYPNHPQPHPGYDYGHHGYDYGHHGYDYQQPPQPPAYHYHQHHHKVHQVVPRDYMVDVVNDLGLKLLAVHNEDNDNNIALSPYGALSMLVVLGEGLAGDALHEIQHAAHLPNDISIVRVGLRDIHRHLKSYFIPKEGFLAGLTLNHDNVTLNSNYEDILKFYGFDVASFNNALYPAPMTTEKPESTTTMVTETKEMNITTMQPTTEVKMTTMQPTTEVKMTTMQPTTEVKMTTEMTATELPTTKKMEVTTLKSLAETSTEITTENSTLSADVETKNNETTTVMPESTVQSTEATTTMETTSVKESTTEAKTTTREVEETTTMMPTSTTVGTTPMTTTEGTTVSTEITAESTNLTPTETTLPNDDLIASITENILTTNFAITTIVPFDTTTTNLEYFSTQEPFIQEILPTQEPYEYPFYGDSTVAPDFYPEVDSRENLLVQNNATTLKRSARSVVDYIIAKYYDNSYDSYDHHHHKEAPGYVPEEPLTFYAHGKYRESGVNFMQYDAVLPFLYVPHLNALALSFPLDNTKYYLLLLLPLNVDGINDLICDLRLNGSLKFIIENLKLTRVKATIPSFMLKGYVVLTPTLQKLGIRKIFEPRHADFTPMTKDKETYVTNIEQAVTVTIRNYVNLDNLPNYGNLHDSDPVHFRADHPFLYFVIDADLHVALMAGKIVNPLNTRIR</sequence>
<evidence type="ECO:0000256" key="4">
    <source>
        <dbReference type="SAM" id="SignalP"/>
    </source>
</evidence>
<dbReference type="InterPro" id="IPR023796">
    <property type="entry name" value="Serpin_dom"/>
</dbReference>
<dbReference type="GO" id="GO:0004867">
    <property type="term" value="F:serine-type endopeptidase inhibitor activity"/>
    <property type="evidence" value="ECO:0007669"/>
    <property type="project" value="UniProtKB-KW"/>
</dbReference>
<dbReference type="InterPro" id="IPR036186">
    <property type="entry name" value="Serpin_sf"/>
</dbReference>
<dbReference type="PANTHER" id="PTHR11461:SF130">
    <property type="entry name" value="SERPIN 85F"/>
    <property type="match status" value="1"/>
</dbReference>
<name>A0A9P0B8P3_BRAAE</name>
<feature type="compositionally biased region" description="Low complexity" evidence="3">
    <location>
        <begin position="350"/>
        <end position="368"/>
    </location>
</feature>
<evidence type="ECO:0000256" key="1">
    <source>
        <dbReference type="ARBA" id="ARBA00022690"/>
    </source>
</evidence>
<dbReference type="Pfam" id="PF00079">
    <property type="entry name" value="Serpin"/>
    <property type="match status" value="1"/>
</dbReference>
<dbReference type="InterPro" id="IPR000215">
    <property type="entry name" value="Serpin_fam"/>
</dbReference>
<feature type="signal peptide" evidence="4">
    <location>
        <begin position="1"/>
        <end position="22"/>
    </location>
</feature>
<dbReference type="OrthoDB" id="8179360at2759"/>
<dbReference type="Proteomes" id="UP001154078">
    <property type="component" value="Chromosome 5"/>
</dbReference>
<organism evidence="6 7">
    <name type="scientific">Brassicogethes aeneus</name>
    <name type="common">Rape pollen beetle</name>
    <name type="synonym">Meligethes aeneus</name>
    <dbReference type="NCBI Taxonomy" id="1431903"/>
    <lineage>
        <taxon>Eukaryota</taxon>
        <taxon>Metazoa</taxon>
        <taxon>Ecdysozoa</taxon>
        <taxon>Arthropoda</taxon>
        <taxon>Hexapoda</taxon>
        <taxon>Insecta</taxon>
        <taxon>Pterygota</taxon>
        <taxon>Neoptera</taxon>
        <taxon>Endopterygota</taxon>
        <taxon>Coleoptera</taxon>
        <taxon>Polyphaga</taxon>
        <taxon>Cucujiformia</taxon>
        <taxon>Nitidulidae</taxon>
        <taxon>Meligethinae</taxon>
        <taxon>Brassicogethes</taxon>
    </lineage>
</organism>
<keyword evidence="4" id="KW-0732">Signal</keyword>
<dbReference type="EMBL" id="OV121136">
    <property type="protein sequence ID" value="CAH0557964.1"/>
    <property type="molecule type" value="Genomic_DNA"/>
</dbReference>
<dbReference type="InterPro" id="IPR023795">
    <property type="entry name" value="Serpin_CS"/>
</dbReference>
<keyword evidence="2" id="KW-0722">Serine protease inhibitor</keyword>
<feature type="compositionally biased region" description="Low complexity" evidence="3">
    <location>
        <begin position="316"/>
        <end position="335"/>
    </location>
</feature>